<accession>A0ACB8YN94</accession>
<keyword evidence="2" id="KW-1185">Reference proteome</keyword>
<protein>
    <submittedName>
        <fullName evidence="1">Uncharacterized protein</fullName>
    </submittedName>
</protein>
<name>A0ACB8YN94_9ASTR</name>
<gene>
    <name evidence="1" type="ORF">L1987_80438</name>
</gene>
<reference evidence="1 2" key="2">
    <citation type="journal article" date="2022" name="Mol. Ecol. Resour.">
        <title>The genomes of chicory, endive, great burdock and yacon provide insights into Asteraceae paleo-polyploidization history and plant inulin production.</title>
        <authorList>
            <person name="Fan W."/>
            <person name="Wang S."/>
            <person name="Wang H."/>
            <person name="Wang A."/>
            <person name="Jiang F."/>
            <person name="Liu H."/>
            <person name="Zhao H."/>
            <person name="Xu D."/>
            <person name="Zhang Y."/>
        </authorList>
    </citation>
    <scope>NUCLEOTIDE SEQUENCE [LARGE SCALE GENOMIC DNA]</scope>
    <source>
        <strain evidence="2">cv. Yunnan</strain>
        <tissue evidence="1">Leaves</tissue>
    </source>
</reference>
<sequence>MIFNLKALAFGLLLLKSDFLYDILSIFSYWKWSQPLPPHQHPHPPSPVTLAIAASVTPLSSFVTTRYLIAGTILHLPPETENLMLLTFLRNLHSSFKFWKPYPSIYVLSLVISNPCM</sequence>
<dbReference type="EMBL" id="CM042044">
    <property type="protein sequence ID" value="KAI3686753.1"/>
    <property type="molecule type" value="Genomic_DNA"/>
</dbReference>
<organism evidence="1 2">
    <name type="scientific">Smallanthus sonchifolius</name>
    <dbReference type="NCBI Taxonomy" id="185202"/>
    <lineage>
        <taxon>Eukaryota</taxon>
        <taxon>Viridiplantae</taxon>
        <taxon>Streptophyta</taxon>
        <taxon>Embryophyta</taxon>
        <taxon>Tracheophyta</taxon>
        <taxon>Spermatophyta</taxon>
        <taxon>Magnoliopsida</taxon>
        <taxon>eudicotyledons</taxon>
        <taxon>Gunneridae</taxon>
        <taxon>Pentapetalae</taxon>
        <taxon>asterids</taxon>
        <taxon>campanulids</taxon>
        <taxon>Asterales</taxon>
        <taxon>Asteraceae</taxon>
        <taxon>Asteroideae</taxon>
        <taxon>Heliantheae alliance</taxon>
        <taxon>Millerieae</taxon>
        <taxon>Smallanthus</taxon>
    </lineage>
</organism>
<dbReference type="Proteomes" id="UP001056120">
    <property type="component" value="Linkage Group LG27"/>
</dbReference>
<evidence type="ECO:0000313" key="1">
    <source>
        <dbReference type="EMBL" id="KAI3686753.1"/>
    </source>
</evidence>
<proteinExistence type="predicted"/>
<comment type="caution">
    <text evidence="1">The sequence shown here is derived from an EMBL/GenBank/DDBJ whole genome shotgun (WGS) entry which is preliminary data.</text>
</comment>
<evidence type="ECO:0000313" key="2">
    <source>
        <dbReference type="Proteomes" id="UP001056120"/>
    </source>
</evidence>
<reference evidence="2" key="1">
    <citation type="journal article" date="2022" name="Mol. Ecol. Resour.">
        <title>The genomes of chicory, endive, great burdock and yacon provide insights into Asteraceae palaeo-polyploidization history and plant inulin production.</title>
        <authorList>
            <person name="Fan W."/>
            <person name="Wang S."/>
            <person name="Wang H."/>
            <person name="Wang A."/>
            <person name="Jiang F."/>
            <person name="Liu H."/>
            <person name="Zhao H."/>
            <person name="Xu D."/>
            <person name="Zhang Y."/>
        </authorList>
    </citation>
    <scope>NUCLEOTIDE SEQUENCE [LARGE SCALE GENOMIC DNA]</scope>
    <source>
        <strain evidence="2">cv. Yunnan</strain>
    </source>
</reference>